<protein>
    <submittedName>
        <fullName evidence="2">Low temperature requirement protein A</fullName>
    </submittedName>
</protein>
<dbReference type="AlphaFoldDB" id="A0A939T6J3"/>
<evidence type="ECO:0000313" key="3">
    <source>
        <dbReference type="Proteomes" id="UP000669179"/>
    </source>
</evidence>
<name>A0A939T6J3_9ACTN</name>
<keyword evidence="3" id="KW-1185">Reference proteome</keyword>
<keyword evidence="1" id="KW-0472">Membrane</keyword>
<dbReference type="Pfam" id="PF06772">
    <property type="entry name" value="LtrA"/>
    <property type="match status" value="1"/>
</dbReference>
<dbReference type="InterPro" id="IPR010640">
    <property type="entry name" value="Low_temperature_requirement_A"/>
</dbReference>
<evidence type="ECO:0000256" key="1">
    <source>
        <dbReference type="SAM" id="Phobius"/>
    </source>
</evidence>
<keyword evidence="1" id="KW-0812">Transmembrane</keyword>
<feature type="transmembrane region" description="Helical" evidence="1">
    <location>
        <begin position="96"/>
        <end position="113"/>
    </location>
</feature>
<dbReference type="PANTHER" id="PTHR36840">
    <property type="entry name" value="BLL5714 PROTEIN"/>
    <property type="match status" value="1"/>
</dbReference>
<keyword evidence="1" id="KW-1133">Transmembrane helix</keyword>
<organism evidence="2 3">
    <name type="scientific">Actinomadura barringtoniae</name>
    <dbReference type="NCBI Taxonomy" id="1427535"/>
    <lineage>
        <taxon>Bacteria</taxon>
        <taxon>Bacillati</taxon>
        <taxon>Actinomycetota</taxon>
        <taxon>Actinomycetes</taxon>
        <taxon>Streptosporangiales</taxon>
        <taxon>Thermomonosporaceae</taxon>
        <taxon>Actinomadura</taxon>
    </lineage>
</organism>
<feature type="transmembrane region" description="Helical" evidence="1">
    <location>
        <begin position="156"/>
        <end position="174"/>
    </location>
</feature>
<feature type="transmembrane region" description="Helical" evidence="1">
    <location>
        <begin position="283"/>
        <end position="304"/>
    </location>
</feature>
<gene>
    <name evidence="2" type="ORF">J4573_48495</name>
</gene>
<accession>A0A939T6J3</accession>
<sequence>MTERPVITALPWRRDMRPRDPEETHRVSTPLELFFDLCFVVAVGANASNLEEALAEGHFGSGTVSFLLVFFSIWWAWMTFSWFASAYDPDDAPYRLATMVVMAGVLILAAGVPQAFDDRDFRVVFLGYAVMRVALESQRIRASRYDEERRASLMRFVIGETGCMMIWAVAVFAAPEGWRLAVWLLAAAAELAVPVWAEKAAHIPWHPHHIAERYGLFTIIVLGESVLSAANTIRDSVGGEGALDLALVAAGGLVTVFAMWWVYFSLSSAGLLTRFRVAMVWGYGHYVILASGAAVGAGIAVNAAKATHHAHISTTAAGLAVAIPVFCYFVVVWWLVVRPHGADAPHAWGMPLLAVLALAACFTPQPVLVIGLLMAAQIMWSILAHGGKAEVSRA</sequence>
<comment type="caution">
    <text evidence="2">The sequence shown here is derived from an EMBL/GenBank/DDBJ whole genome shotgun (WGS) entry which is preliminary data.</text>
</comment>
<dbReference type="EMBL" id="JAGEOJ010000031">
    <property type="protein sequence ID" value="MBO2455001.1"/>
    <property type="molecule type" value="Genomic_DNA"/>
</dbReference>
<dbReference type="PANTHER" id="PTHR36840:SF1">
    <property type="entry name" value="BLL5714 PROTEIN"/>
    <property type="match status" value="1"/>
</dbReference>
<feature type="transmembrane region" description="Helical" evidence="1">
    <location>
        <begin position="348"/>
        <end position="373"/>
    </location>
</feature>
<reference evidence="2" key="1">
    <citation type="submission" date="2021-03" db="EMBL/GenBank/DDBJ databases">
        <authorList>
            <person name="Kanchanasin P."/>
            <person name="Saeng-In P."/>
            <person name="Phongsopitanun W."/>
            <person name="Yuki M."/>
            <person name="Kudo T."/>
            <person name="Ohkuma M."/>
            <person name="Tanasupawat S."/>
        </authorList>
    </citation>
    <scope>NUCLEOTIDE SEQUENCE</scope>
    <source>
        <strain evidence="2">GKU 128</strain>
    </source>
</reference>
<proteinExistence type="predicted"/>
<feature type="transmembrane region" description="Helical" evidence="1">
    <location>
        <begin position="242"/>
        <end position="263"/>
    </location>
</feature>
<evidence type="ECO:0000313" key="2">
    <source>
        <dbReference type="EMBL" id="MBO2455001.1"/>
    </source>
</evidence>
<feature type="transmembrane region" description="Helical" evidence="1">
    <location>
        <begin position="316"/>
        <end position="336"/>
    </location>
</feature>
<feature type="transmembrane region" description="Helical" evidence="1">
    <location>
        <begin position="64"/>
        <end position="84"/>
    </location>
</feature>
<dbReference type="Proteomes" id="UP000669179">
    <property type="component" value="Unassembled WGS sequence"/>
</dbReference>
<dbReference type="RefSeq" id="WP_208263231.1">
    <property type="nucleotide sequence ID" value="NZ_JAGEOJ010000031.1"/>
</dbReference>